<keyword evidence="3" id="KW-0812">Transmembrane</keyword>
<keyword evidence="8" id="KW-0675">Receptor</keyword>
<dbReference type="GO" id="GO:0016020">
    <property type="term" value="C:membrane"/>
    <property type="evidence" value="ECO:0007669"/>
    <property type="project" value="UniProtKB-SubCell"/>
</dbReference>
<dbReference type="AlphaFoldDB" id="A0A7J9LT87"/>
<dbReference type="SUPFAM" id="SSF52058">
    <property type="entry name" value="L domain-like"/>
    <property type="match status" value="1"/>
</dbReference>
<evidence type="ECO:0000256" key="8">
    <source>
        <dbReference type="ARBA" id="ARBA00023170"/>
    </source>
</evidence>
<dbReference type="OrthoDB" id="1394818at2759"/>
<reference evidence="11 12" key="1">
    <citation type="journal article" date="2019" name="Genome Biol. Evol.">
        <title>Insights into the evolution of the New World diploid cottons (Gossypium, subgenus Houzingenia) based on genome sequencing.</title>
        <authorList>
            <person name="Grover C.E."/>
            <person name="Arick M.A. 2nd"/>
            <person name="Thrash A."/>
            <person name="Conover J.L."/>
            <person name="Sanders W.S."/>
            <person name="Peterson D.G."/>
            <person name="Frelichowski J.E."/>
            <person name="Scheffler J.A."/>
            <person name="Scheffler B.E."/>
            <person name="Wendel J.F."/>
        </authorList>
    </citation>
    <scope>NUCLEOTIDE SEQUENCE [LARGE SCALE GENOMIC DNA]</scope>
    <source>
        <strain evidence="11">1</strain>
        <tissue evidence="11">Leaf</tissue>
    </source>
</reference>
<dbReference type="InterPro" id="IPR013210">
    <property type="entry name" value="LRR_N_plant-typ"/>
</dbReference>
<keyword evidence="6" id="KW-1133">Transmembrane helix</keyword>
<keyword evidence="2" id="KW-0433">Leucine-rich repeat</keyword>
<feature type="chain" id="PRO_5029601974" description="Leucine-rich repeat-containing N-terminal plant-type domain-containing protein" evidence="9">
    <location>
        <begin position="24"/>
        <end position="141"/>
    </location>
</feature>
<accession>A0A7J9LT87</accession>
<comment type="subcellular location">
    <subcellularLocation>
        <location evidence="1">Membrane</location>
        <topology evidence="1">Single-pass membrane protein</topology>
    </subcellularLocation>
</comment>
<dbReference type="Proteomes" id="UP000593576">
    <property type="component" value="Unassembled WGS sequence"/>
</dbReference>
<feature type="domain" description="Leucine-rich repeat-containing N-terminal plant-type" evidence="10">
    <location>
        <begin position="25"/>
        <end position="64"/>
    </location>
</feature>
<evidence type="ECO:0000256" key="1">
    <source>
        <dbReference type="ARBA" id="ARBA00004167"/>
    </source>
</evidence>
<proteinExistence type="predicted"/>
<evidence type="ECO:0000313" key="11">
    <source>
        <dbReference type="EMBL" id="MBA0861827.1"/>
    </source>
</evidence>
<feature type="non-terminal residue" evidence="11">
    <location>
        <position position="1"/>
    </location>
</feature>
<evidence type="ECO:0000256" key="9">
    <source>
        <dbReference type="SAM" id="SignalP"/>
    </source>
</evidence>
<dbReference type="Pfam" id="PF08263">
    <property type="entry name" value="LRRNT_2"/>
    <property type="match status" value="1"/>
</dbReference>
<organism evidence="11 12">
    <name type="scientific">Gossypium schwendimanii</name>
    <name type="common">Cotton</name>
    <dbReference type="NCBI Taxonomy" id="34291"/>
    <lineage>
        <taxon>Eukaryota</taxon>
        <taxon>Viridiplantae</taxon>
        <taxon>Streptophyta</taxon>
        <taxon>Embryophyta</taxon>
        <taxon>Tracheophyta</taxon>
        <taxon>Spermatophyta</taxon>
        <taxon>Magnoliopsida</taxon>
        <taxon>eudicotyledons</taxon>
        <taxon>Gunneridae</taxon>
        <taxon>Pentapetalae</taxon>
        <taxon>rosids</taxon>
        <taxon>malvids</taxon>
        <taxon>Malvales</taxon>
        <taxon>Malvaceae</taxon>
        <taxon>Malvoideae</taxon>
        <taxon>Gossypium</taxon>
    </lineage>
</organism>
<dbReference type="PANTHER" id="PTHR47988">
    <property type="entry name" value="SOMATIC EMBRYOGENESIS RECEPTOR KINASE 1"/>
    <property type="match status" value="1"/>
</dbReference>
<evidence type="ECO:0000256" key="7">
    <source>
        <dbReference type="ARBA" id="ARBA00023136"/>
    </source>
</evidence>
<keyword evidence="5" id="KW-0677">Repeat</keyword>
<evidence type="ECO:0000256" key="2">
    <source>
        <dbReference type="ARBA" id="ARBA00022614"/>
    </source>
</evidence>
<evidence type="ECO:0000256" key="6">
    <source>
        <dbReference type="ARBA" id="ARBA00022989"/>
    </source>
</evidence>
<dbReference type="EMBL" id="JABFAF010000008">
    <property type="protein sequence ID" value="MBA0861827.1"/>
    <property type="molecule type" value="Genomic_DNA"/>
</dbReference>
<evidence type="ECO:0000313" key="12">
    <source>
        <dbReference type="Proteomes" id="UP000593576"/>
    </source>
</evidence>
<keyword evidence="4 9" id="KW-0732">Signal</keyword>
<dbReference type="InterPro" id="IPR001611">
    <property type="entry name" value="Leu-rich_rpt"/>
</dbReference>
<gene>
    <name evidence="11" type="ORF">Goshw_001453</name>
</gene>
<keyword evidence="12" id="KW-1185">Reference proteome</keyword>
<evidence type="ECO:0000256" key="5">
    <source>
        <dbReference type="ARBA" id="ARBA00022737"/>
    </source>
</evidence>
<evidence type="ECO:0000259" key="10">
    <source>
        <dbReference type="Pfam" id="PF08263"/>
    </source>
</evidence>
<feature type="signal peptide" evidence="9">
    <location>
        <begin position="1"/>
        <end position="23"/>
    </location>
</feature>
<evidence type="ECO:0000256" key="3">
    <source>
        <dbReference type="ARBA" id="ARBA00022692"/>
    </source>
</evidence>
<keyword evidence="7" id="KW-0472">Membrane</keyword>
<sequence length="141" mass="15783">MAPLSVIFLSLCFLLPLLSPSISTNSEGNALRSLRRRLSDPNNVFQSWDFTLVNPCPWFHVICDSNNHVIRLDLGNSNLSGTLGPELALLQHLQELYKNDLSGEIPKELGKLKNLVSLDLYGNRFEGEIPKSFSGLKSLRF</sequence>
<dbReference type="InterPro" id="IPR032675">
    <property type="entry name" value="LRR_dom_sf"/>
</dbReference>
<dbReference type="Pfam" id="PF00560">
    <property type="entry name" value="LRR_1"/>
    <property type="match status" value="1"/>
</dbReference>
<name>A0A7J9LT87_GOSSC</name>
<protein>
    <recommendedName>
        <fullName evidence="10">Leucine-rich repeat-containing N-terminal plant-type domain-containing protein</fullName>
    </recommendedName>
</protein>
<evidence type="ECO:0000256" key="4">
    <source>
        <dbReference type="ARBA" id="ARBA00022729"/>
    </source>
</evidence>
<dbReference type="Gene3D" id="3.80.10.10">
    <property type="entry name" value="Ribonuclease Inhibitor"/>
    <property type="match status" value="1"/>
</dbReference>
<comment type="caution">
    <text evidence="11">The sequence shown here is derived from an EMBL/GenBank/DDBJ whole genome shotgun (WGS) entry which is preliminary data.</text>
</comment>
<dbReference type="FunFam" id="3.80.10.10:FF:000129">
    <property type="entry name" value="Leucine-rich repeat receptor-like kinase"/>
    <property type="match status" value="1"/>
</dbReference>